<proteinExistence type="predicted"/>
<feature type="chain" id="PRO_5005322563" description="Tryptophan/threonine-rich plasmodium antigen C-terminal domain-containing protein" evidence="2">
    <location>
        <begin position="29"/>
        <end position="313"/>
    </location>
</feature>
<keyword evidence="2" id="KW-0732">Signal</keyword>
<reference evidence="4 5" key="1">
    <citation type="submission" date="2011-08" db="EMBL/GenBank/DDBJ databases">
        <title>The Genome Sequence of Plasmodium vivax Brazil I.</title>
        <authorList>
            <consortium name="The Broad Institute Genome Sequencing Platform"/>
            <consortium name="The Broad Institute Genome Sequencing Center for Infectious Disease"/>
            <person name="Neafsey D."/>
            <person name="Carlton J."/>
            <person name="Barnwell J."/>
            <person name="Collins W."/>
            <person name="Escalante A."/>
            <person name="Mullikin J."/>
            <person name="Saul A."/>
            <person name="Guigo R."/>
            <person name="Camara F."/>
            <person name="Young S.K."/>
            <person name="Zeng Q."/>
            <person name="Gargeya S."/>
            <person name="Fitzgerald M."/>
            <person name="Haas B."/>
            <person name="Abouelleil A."/>
            <person name="Alvarado L."/>
            <person name="Arachchi H.M."/>
            <person name="Berlin A."/>
            <person name="Brown A."/>
            <person name="Chapman S.B."/>
            <person name="Chen Z."/>
            <person name="Dunbar C."/>
            <person name="Freedman E."/>
            <person name="Gearin G."/>
            <person name="Gellesch M."/>
            <person name="Goldberg J."/>
            <person name="Griggs A."/>
            <person name="Gujja S."/>
            <person name="Heiman D."/>
            <person name="Howarth C."/>
            <person name="Larson L."/>
            <person name="Lui A."/>
            <person name="MacDonald P.J.P."/>
            <person name="Montmayeur A."/>
            <person name="Murphy C."/>
            <person name="Neiman D."/>
            <person name="Pearson M."/>
            <person name="Priest M."/>
            <person name="Roberts A."/>
            <person name="Saif S."/>
            <person name="Shea T."/>
            <person name="Shenoy N."/>
            <person name="Sisk P."/>
            <person name="Stolte C."/>
            <person name="Sykes S."/>
            <person name="Wortman J."/>
            <person name="Nusbaum C."/>
            <person name="Birren B."/>
        </authorList>
    </citation>
    <scope>NUCLEOTIDE SEQUENCE [LARGE SCALE GENOMIC DNA]</scope>
    <source>
        <strain evidence="4 5">Brazil I</strain>
    </source>
</reference>
<evidence type="ECO:0000313" key="5">
    <source>
        <dbReference type="Proteomes" id="UP000053327"/>
    </source>
</evidence>
<dbReference type="Proteomes" id="UP000053327">
    <property type="component" value="Unassembled WGS sequence"/>
</dbReference>
<feature type="region of interest" description="Disordered" evidence="1">
    <location>
        <begin position="33"/>
        <end position="117"/>
    </location>
</feature>
<dbReference type="AlphaFoldDB" id="A0A0J9SLD6"/>
<evidence type="ECO:0000256" key="1">
    <source>
        <dbReference type="SAM" id="MobiDB-lite"/>
    </source>
</evidence>
<name>A0A0J9SLD6_PLAV1</name>
<protein>
    <recommendedName>
        <fullName evidence="3">Tryptophan/threonine-rich plasmodium antigen C-terminal domain-containing protein</fullName>
    </recommendedName>
</protein>
<dbReference type="OrthoDB" id="10274524at2759"/>
<evidence type="ECO:0000313" key="4">
    <source>
        <dbReference type="EMBL" id="KMZ83516.1"/>
    </source>
</evidence>
<accession>A0A0J9SLD6</accession>
<feature type="compositionally biased region" description="Basic and acidic residues" evidence="1">
    <location>
        <begin position="64"/>
        <end position="79"/>
    </location>
</feature>
<evidence type="ECO:0000256" key="2">
    <source>
        <dbReference type="SAM" id="SignalP"/>
    </source>
</evidence>
<feature type="domain" description="Tryptophan/threonine-rich plasmodium antigen C-terminal" evidence="3">
    <location>
        <begin position="122"/>
        <end position="266"/>
    </location>
</feature>
<organism evidence="4 5">
    <name type="scientific">Plasmodium vivax (strain Brazil I)</name>
    <dbReference type="NCBI Taxonomy" id="1033975"/>
    <lineage>
        <taxon>Eukaryota</taxon>
        <taxon>Sar</taxon>
        <taxon>Alveolata</taxon>
        <taxon>Apicomplexa</taxon>
        <taxon>Aconoidasida</taxon>
        <taxon>Haemosporida</taxon>
        <taxon>Plasmodiidae</taxon>
        <taxon>Plasmodium</taxon>
        <taxon>Plasmodium (Plasmodium)</taxon>
    </lineage>
</organism>
<sequence>MKILSAAVFISGSLCILCSNFLVDFASATQAVPKPDQKNLKGGVKNAPLQQRKGSVPINPPKPVNDKLKDGSNKTETKNAKNTLSKPPMQVTDKSKDEAKKTPLQSTPKLTPKTKEVPKESNWDMWLSNNKKDYKVFKRYFRTCLYDWYRASNVEYNTFLDSLGDKWSCFPENTNDSELMESLKSFNGTTDMECLQWMKKNLKYSILDDVELWLECKQEAYEKMTPTYWDAWEKEKLTEIEKDEWNRRSSSGKTKDWENLKKELMKHYDKKVRTLWRGYKRDVYFRFGEWSDEIFEKWIQDKMMDKWKKGGKK</sequence>
<dbReference type="InterPro" id="IPR022089">
    <property type="entry name" value="Plasmodium-antigen_C"/>
</dbReference>
<evidence type="ECO:0000259" key="3">
    <source>
        <dbReference type="Pfam" id="PF12319"/>
    </source>
</evidence>
<dbReference type="Pfam" id="PF12319">
    <property type="entry name" value="TryThrA_C"/>
    <property type="match status" value="1"/>
</dbReference>
<feature type="signal peptide" evidence="2">
    <location>
        <begin position="1"/>
        <end position="28"/>
    </location>
</feature>
<dbReference type="EMBL" id="KQ234875">
    <property type="protein sequence ID" value="KMZ83516.1"/>
    <property type="molecule type" value="Genomic_DNA"/>
</dbReference>
<gene>
    <name evidence="4" type="ORF">PVBG_00598</name>
</gene>